<gene>
    <name evidence="16" type="ORF">F3059_10625</name>
</gene>
<dbReference type="Proteomes" id="UP000435357">
    <property type="component" value="Unassembled WGS sequence"/>
</dbReference>
<protein>
    <recommendedName>
        <fullName evidence="4 13">Threonylcarbamoyl-AMP synthase</fullName>
        <shortName evidence="13">TC-AMP synthase</shortName>
        <ecNumber evidence="3 13">2.7.7.87</ecNumber>
    </recommendedName>
    <alternativeName>
        <fullName evidence="11 13">L-threonylcarbamoyladenylate synthase</fullName>
    </alternativeName>
</protein>
<dbReference type="InterPro" id="IPR017945">
    <property type="entry name" value="DHBP_synth_RibB-like_a/b_dom"/>
</dbReference>
<evidence type="ECO:0000256" key="6">
    <source>
        <dbReference type="ARBA" id="ARBA00022679"/>
    </source>
</evidence>
<feature type="binding site" evidence="14">
    <location>
        <position position="133"/>
    </location>
    <ligand>
        <name>ATP</name>
        <dbReference type="ChEBI" id="CHEBI:30616"/>
    </ligand>
</feature>
<feature type="binding site" evidence="14">
    <location>
        <position position="48"/>
    </location>
    <ligand>
        <name>ATP</name>
        <dbReference type="ChEBI" id="CHEBI:30616"/>
    </ligand>
</feature>
<proteinExistence type="inferred from homology"/>
<evidence type="ECO:0000259" key="15">
    <source>
        <dbReference type="PROSITE" id="PS51163"/>
    </source>
</evidence>
<dbReference type="EMBL" id="WACR01000008">
    <property type="protein sequence ID" value="KAB1063512.1"/>
    <property type="molecule type" value="Genomic_DNA"/>
</dbReference>
<dbReference type="OrthoDB" id="9814580at2"/>
<dbReference type="InterPro" id="IPR006070">
    <property type="entry name" value="Sua5-like_dom"/>
</dbReference>
<sequence>MIGADQKYAAELLTRGELVAIPTETVYGLAANALNEDAVIKIFEAKQRPKFDPLIVHTHDINEFEKYAVVESDIVYRLAEKFCPGPITFILPKRDVIPGIVTSGHDTVGLRIPNHQLTLDLLKNLSFPLAAPSANPFGFTSPTTALHVQNQLGEKVPYILDGGKCEVGLESTIVKVVDNDVEVLRLGGISVEEIESVIGKKVKRVKTSSSNPTAPGMLSSHYNPGVKVEFGDTQKLLSEHKNKKVGVLAFDSNRFENFENVIEVKVLSPTGSLSEAAQNLFSYLRDFQKSNIEILITEPVPEKGLGLAINDRLKRASVKS</sequence>
<keyword evidence="9 13" id="KW-0547">Nucleotide-binding</keyword>
<reference evidence="16 17" key="1">
    <citation type="submission" date="2019-09" db="EMBL/GenBank/DDBJ databases">
        <title>Genomes of Cryomorphaceae.</title>
        <authorList>
            <person name="Bowman J.P."/>
        </authorList>
    </citation>
    <scope>NUCLEOTIDE SEQUENCE [LARGE SCALE GENOMIC DNA]</scope>
    <source>
        <strain evidence="16 17">KCTC 52047</strain>
    </source>
</reference>
<evidence type="ECO:0000256" key="7">
    <source>
        <dbReference type="ARBA" id="ARBA00022694"/>
    </source>
</evidence>
<evidence type="ECO:0000256" key="3">
    <source>
        <dbReference type="ARBA" id="ARBA00012584"/>
    </source>
</evidence>
<dbReference type="GO" id="GO:0006450">
    <property type="term" value="P:regulation of translational fidelity"/>
    <property type="evidence" value="ECO:0007669"/>
    <property type="project" value="TreeGrafter"/>
</dbReference>
<dbReference type="PROSITE" id="PS51163">
    <property type="entry name" value="YRDC"/>
    <property type="match status" value="1"/>
</dbReference>
<dbReference type="InterPro" id="IPR038385">
    <property type="entry name" value="Sua5/YwlC_C"/>
</dbReference>
<keyword evidence="8 13" id="KW-0548">Nucleotidyltransferase</keyword>
<comment type="similarity">
    <text evidence="2 13">Belongs to the SUA5 family.</text>
</comment>
<evidence type="ECO:0000256" key="4">
    <source>
        <dbReference type="ARBA" id="ARBA00015492"/>
    </source>
</evidence>
<keyword evidence="6 13" id="KW-0808">Transferase</keyword>
<dbReference type="Gene3D" id="3.40.50.11030">
    <property type="entry name" value="Threonylcarbamoyl-AMP synthase, C-terminal domain"/>
    <property type="match status" value="1"/>
</dbReference>
<evidence type="ECO:0000256" key="5">
    <source>
        <dbReference type="ARBA" id="ARBA00022490"/>
    </source>
</evidence>
<dbReference type="GO" id="GO:0061710">
    <property type="term" value="F:L-threonylcarbamoyladenylate synthase"/>
    <property type="evidence" value="ECO:0007669"/>
    <property type="project" value="UniProtKB-EC"/>
</dbReference>
<comment type="function">
    <text evidence="13">Required for the formation of a threonylcarbamoyl group on adenosine at position 37 (t(6)A37) in tRNAs that read codons beginning with adenine.</text>
</comment>
<dbReference type="GO" id="GO:0003725">
    <property type="term" value="F:double-stranded RNA binding"/>
    <property type="evidence" value="ECO:0007669"/>
    <property type="project" value="UniProtKB-UniRule"/>
</dbReference>
<feature type="binding site" evidence="14">
    <location>
        <position position="57"/>
    </location>
    <ligand>
        <name>L-threonine</name>
        <dbReference type="ChEBI" id="CHEBI:57926"/>
    </ligand>
</feature>
<dbReference type="GO" id="GO:0000049">
    <property type="term" value="F:tRNA binding"/>
    <property type="evidence" value="ECO:0007669"/>
    <property type="project" value="TreeGrafter"/>
</dbReference>
<accession>A0A6N6M2U2</accession>
<dbReference type="GO" id="GO:0008033">
    <property type="term" value="P:tRNA processing"/>
    <property type="evidence" value="ECO:0007669"/>
    <property type="project" value="UniProtKB-KW"/>
</dbReference>
<evidence type="ECO:0000256" key="1">
    <source>
        <dbReference type="ARBA" id="ARBA00004496"/>
    </source>
</evidence>
<dbReference type="NCBIfam" id="TIGR00057">
    <property type="entry name" value="L-threonylcarbamoyladenylate synthase"/>
    <property type="match status" value="1"/>
</dbReference>
<keyword evidence="10 13" id="KW-0067">ATP-binding</keyword>
<keyword evidence="7 13" id="KW-0819">tRNA processing</keyword>
<dbReference type="InterPro" id="IPR050156">
    <property type="entry name" value="TC-AMP_synthase_SUA5"/>
</dbReference>
<keyword evidence="5 13" id="KW-0963">Cytoplasm</keyword>
<dbReference type="Pfam" id="PF01300">
    <property type="entry name" value="Sua5_yciO_yrdC"/>
    <property type="match status" value="1"/>
</dbReference>
<name>A0A6N6M2U2_9FLAO</name>
<evidence type="ECO:0000256" key="9">
    <source>
        <dbReference type="ARBA" id="ARBA00022741"/>
    </source>
</evidence>
<dbReference type="RefSeq" id="WP_151169037.1">
    <property type="nucleotide sequence ID" value="NZ_WACR01000008.1"/>
</dbReference>
<feature type="binding site" evidence="14">
    <location>
        <position position="111"/>
    </location>
    <ligand>
        <name>L-threonine</name>
        <dbReference type="ChEBI" id="CHEBI:57926"/>
    </ligand>
</feature>
<dbReference type="Gene3D" id="3.90.870.10">
    <property type="entry name" value="DHBP synthase"/>
    <property type="match status" value="1"/>
</dbReference>
<dbReference type="PANTHER" id="PTHR17490">
    <property type="entry name" value="SUA5"/>
    <property type="match status" value="1"/>
</dbReference>
<dbReference type="SUPFAM" id="SSF55821">
    <property type="entry name" value="YrdC/RibB"/>
    <property type="match status" value="1"/>
</dbReference>
<dbReference type="AlphaFoldDB" id="A0A6N6M2U2"/>
<feature type="binding site" evidence="14">
    <location>
        <position position="141"/>
    </location>
    <ligand>
        <name>ATP</name>
        <dbReference type="ChEBI" id="CHEBI:30616"/>
    </ligand>
</feature>
<evidence type="ECO:0000256" key="10">
    <source>
        <dbReference type="ARBA" id="ARBA00022840"/>
    </source>
</evidence>
<comment type="caution">
    <text evidence="16">The sequence shown here is derived from an EMBL/GenBank/DDBJ whole genome shotgun (WGS) entry which is preliminary data.</text>
</comment>
<dbReference type="FunFam" id="3.90.870.10:FF:000009">
    <property type="entry name" value="Threonylcarbamoyl-AMP synthase, putative"/>
    <property type="match status" value="1"/>
</dbReference>
<feature type="binding site" evidence="14">
    <location>
        <position position="171"/>
    </location>
    <ligand>
        <name>L-threonine</name>
        <dbReference type="ChEBI" id="CHEBI:57926"/>
    </ligand>
</feature>
<evidence type="ECO:0000256" key="2">
    <source>
        <dbReference type="ARBA" id="ARBA00007663"/>
    </source>
</evidence>
<keyword evidence="17" id="KW-1185">Reference proteome</keyword>
<dbReference type="PANTHER" id="PTHR17490:SF16">
    <property type="entry name" value="THREONYLCARBAMOYL-AMP SYNTHASE"/>
    <property type="match status" value="1"/>
</dbReference>
<evidence type="ECO:0000256" key="11">
    <source>
        <dbReference type="ARBA" id="ARBA00029774"/>
    </source>
</evidence>
<dbReference type="GO" id="GO:0005737">
    <property type="term" value="C:cytoplasm"/>
    <property type="evidence" value="ECO:0007669"/>
    <property type="project" value="UniProtKB-SubCell"/>
</dbReference>
<dbReference type="EC" id="2.7.7.87" evidence="3 13"/>
<feature type="domain" description="YrdC-like" evidence="15">
    <location>
        <begin position="3"/>
        <end position="189"/>
    </location>
</feature>
<feature type="binding site" evidence="14">
    <location>
        <position position="25"/>
    </location>
    <ligand>
        <name>L-threonine</name>
        <dbReference type="ChEBI" id="CHEBI:57926"/>
    </ligand>
</feature>
<evidence type="ECO:0000313" key="16">
    <source>
        <dbReference type="EMBL" id="KAB1063512.1"/>
    </source>
</evidence>
<dbReference type="InterPro" id="IPR010923">
    <property type="entry name" value="T(6)A37_SUA5"/>
</dbReference>
<evidence type="ECO:0000256" key="12">
    <source>
        <dbReference type="ARBA" id="ARBA00048366"/>
    </source>
</evidence>
<dbReference type="InterPro" id="IPR005145">
    <property type="entry name" value="Sua5_C"/>
</dbReference>
<feature type="binding site" evidence="14">
    <location>
        <position position="107"/>
    </location>
    <ligand>
        <name>ATP</name>
        <dbReference type="ChEBI" id="CHEBI:30616"/>
    </ligand>
</feature>
<dbReference type="PIRSF" id="PIRSF004930">
    <property type="entry name" value="Tln_factor_SUA5"/>
    <property type="match status" value="1"/>
</dbReference>
<evidence type="ECO:0000313" key="17">
    <source>
        <dbReference type="Proteomes" id="UP000435357"/>
    </source>
</evidence>
<evidence type="ECO:0000256" key="13">
    <source>
        <dbReference type="PIRNR" id="PIRNR004930"/>
    </source>
</evidence>
<dbReference type="GO" id="GO:0005524">
    <property type="term" value="F:ATP binding"/>
    <property type="evidence" value="ECO:0007669"/>
    <property type="project" value="UniProtKB-UniRule"/>
</dbReference>
<comment type="subcellular location">
    <subcellularLocation>
        <location evidence="1 13">Cytoplasm</location>
    </subcellularLocation>
</comment>
<feature type="binding site" evidence="14">
    <location>
        <position position="222"/>
    </location>
    <ligand>
        <name>ATP</name>
        <dbReference type="ChEBI" id="CHEBI:30616"/>
    </ligand>
</feature>
<evidence type="ECO:0000256" key="8">
    <source>
        <dbReference type="ARBA" id="ARBA00022695"/>
    </source>
</evidence>
<comment type="catalytic activity">
    <reaction evidence="12 13">
        <text>L-threonine + hydrogencarbonate + ATP = L-threonylcarbamoyladenylate + diphosphate + H2O</text>
        <dbReference type="Rhea" id="RHEA:36407"/>
        <dbReference type="ChEBI" id="CHEBI:15377"/>
        <dbReference type="ChEBI" id="CHEBI:17544"/>
        <dbReference type="ChEBI" id="CHEBI:30616"/>
        <dbReference type="ChEBI" id="CHEBI:33019"/>
        <dbReference type="ChEBI" id="CHEBI:57926"/>
        <dbReference type="ChEBI" id="CHEBI:73682"/>
        <dbReference type="EC" id="2.7.7.87"/>
    </reaction>
</comment>
<feature type="binding site" evidence="14">
    <location>
        <position position="131"/>
    </location>
    <ligand>
        <name>L-threonine</name>
        <dbReference type="ChEBI" id="CHEBI:57926"/>
    </ligand>
</feature>
<feature type="binding site" evidence="14">
    <location>
        <position position="185"/>
    </location>
    <ligand>
        <name>ATP</name>
        <dbReference type="ChEBI" id="CHEBI:30616"/>
    </ligand>
</feature>
<dbReference type="Pfam" id="PF03481">
    <property type="entry name" value="Sua5_C"/>
    <property type="match status" value="1"/>
</dbReference>
<evidence type="ECO:0000256" key="14">
    <source>
        <dbReference type="PIRSR" id="PIRSR004930-1"/>
    </source>
</evidence>
<organism evidence="16 17">
    <name type="scientific">Salibacter halophilus</name>
    <dbReference type="NCBI Taxonomy" id="1803916"/>
    <lineage>
        <taxon>Bacteria</taxon>
        <taxon>Pseudomonadati</taxon>
        <taxon>Bacteroidota</taxon>
        <taxon>Flavobacteriia</taxon>
        <taxon>Flavobacteriales</taxon>
        <taxon>Salibacteraceae</taxon>
        <taxon>Salibacter</taxon>
    </lineage>
</organism>